<dbReference type="InterPro" id="IPR052754">
    <property type="entry name" value="NTPase_KAP_P-loop"/>
</dbReference>
<gene>
    <name evidence="2" type="ORF">CGERO_07845</name>
</gene>
<dbReference type="InterPro" id="IPR027417">
    <property type="entry name" value="P-loop_NTPase"/>
</dbReference>
<name>A0A3G6J1V7_9CORY</name>
<dbReference type="OrthoDB" id="88903at2"/>
<dbReference type="Proteomes" id="UP000271587">
    <property type="component" value="Chromosome"/>
</dbReference>
<dbReference type="AlphaFoldDB" id="A0A3G6J1V7"/>
<evidence type="ECO:0000313" key="3">
    <source>
        <dbReference type="Proteomes" id="UP000271587"/>
    </source>
</evidence>
<accession>A0A3G6J1V7</accession>
<dbReference type="RefSeq" id="WP_123934789.1">
    <property type="nucleotide sequence ID" value="NZ_CP033897.1"/>
</dbReference>
<evidence type="ECO:0000313" key="2">
    <source>
        <dbReference type="EMBL" id="AZA11866.1"/>
    </source>
</evidence>
<dbReference type="EMBL" id="CP033897">
    <property type="protein sequence ID" value="AZA11866.1"/>
    <property type="molecule type" value="Genomic_DNA"/>
</dbReference>
<dbReference type="KEGG" id="cgk:CGERO_07845"/>
<dbReference type="SUPFAM" id="SSF52540">
    <property type="entry name" value="P-loop containing nucleoside triphosphate hydrolases"/>
    <property type="match status" value="1"/>
</dbReference>
<dbReference type="Gene3D" id="3.40.50.300">
    <property type="entry name" value="P-loop containing nucleotide triphosphate hydrolases"/>
    <property type="match status" value="1"/>
</dbReference>
<keyword evidence="3" id="KW-1185">Reference proteome</keyword>
<dbReference type="PANTHER" id="PTHR22674:SF6">
    <property type="entry name" value="NTPASE KAP FAMILY P-LOOP DOMAIN-CONTAINING PROTEIN 1"/>
    <property type="match status" value="1"/>
</dbReference>
<evidence type="ECO:0000259" key="1">
    <source>
        <dbReference type="Pfam" id="PF07693"/>
    </source>
</evidence>
<dbReference type="InterPro" id="IPR011646">
    <property type="entry name" value="KAP_P-loop"/>
</dbReference>
<proteinExistence type="predicted"/>
<feature type="domain" description="KAP NTPase" evidence="1">
    <location>
        <begin position="29"/>
        <end position="328"/>
    </location>
</feature>
<reference evidence="2 3" key="1">
    <citation type="submission" date="2018-11" db="EMBL/GenBank/DDBJ databases">
        <authorList>
            <person name="Kleinhagauer T."/>
            <person name="Glaeser S.P."/>
            <person name="Spergser J."/>
            <person name="Ruckert C."/>
            <person name="Kaempfer P."/>
            <person name="Busse H.-J."/>
        </authorList>
    </citation>
    <scope>NUCLEOTIDE SEQUENCE [LARGE SCALE GENOMIC DNA]</scope>
    <source>
        <strain evidence="2 3">W8</strain>
    </source>
</reference>
<organism evidence="2 3">
    <name type="scientific">Corynebacterium gerontici</name>
    <dbReference type="NCBI Taxonomy" id="2079234"/>
    <lineage>
        <taxon>Bacteria</taxon>
        <taxon>Bacillati</taxon>
        <taxon>Actinomycetota</taxon>
        <taxon>Actinomycetes</taxon>
        <taxon>Mycobacteriales</taxon>
        <taxon>Corynebacteriaceae</taxon>
        <taxon>Corynebacterium</taxon>
    </lineage>
</organism>
<sequence>MARRFHNERVNFEAQNDLPAFDDALGYLNQAKGLAQFIQTCPTPMTLAIQGGWGSGKSTMLNLISNQLAQDTVKIVTIETWKFAHLVDASDIPAAFVAEVYSNLLDKKSSLELKNKAKEMVRAIMPSARKAAGIVGSMLGGAVGSGAADSVFTLFEGIANANRGASEDAFDEAASLRAVFDETLEAALGKDASRRLVVFVDDLDRLPPERAVQIMEALKLFLETKRCVYVLAIDFEVVQKGVSVIYQDSMTEEKARLFFDKIIQVPFNVPSPGEAIRNLLSEMLKRDPKEPEQDHQDLVSACTWVSMVLLDSNPRAIKRVMNALSLLELISMHASEGKPETLGAYRKYALYWMLAVQIADYRLADALVADLLSAHSQLEKLLREGAGEHTEHAEASSDSENQQELNLWHRRLGGSNVSPFQVGSKLEMDSMGLSSDAWEESLKVLKQVARMVRATSLESGATSKPKPDGAESFEDLQARLRDYFGKNEDEVCYRTIDHLKDAFEQNPALQRYFQPIVSSDRFKLQFTPRAIERLRDVDREAFGKLNVFDLRYTPRGKLTTYFNHPTLKRRAFFESKQRKQRNNAELHTELKGLFDKDMQERFDELKSFEGLEAQEFEGDIADEIKVIATKNASIGTDFQLETIAQAEDATLDAQFDFIIGYLDYLIRFIHNLDPEFSEHLGQEAGAVY</sequence>
<dbReference type="PANTHER" id="PTHR22674">
    <property type="entry name" value="NTPASE, KAP FAMILY P-LOOP DOMAIN-CONTAINING 1"/>
    <property type="match status" value="1"/>
</dbReference>
<protein>
    <submittedName>
        <fullName evidence="2">KAP family P-loop domain protein</fullName>
    </submittedName>
</protein>
<dbReference type="Pfam" id="PF07693">
    <property type="entry name" value="KAP_NTPase"/>
    <property type="match status" value="1"/>
</dbReference>